<dbReference type="Proteomes" id="UP000236732">
    <property type="component" value="Unassembled WGS sequence"/>
</dbReference>
<dbReference type="RefSeq" id="WP_103958454.1">
    <property type="nucleotide sequence ID" value="NZ_FNVT01000007.1"/>
</dbReference>
<dbReference type="GO" id="GO:0046872">
    <property type="term" value="F:metal ion binding"/>
    <property type="evidence" value="ECO:0007669"/>
    <property type="project" value="InterPro"/>
</dbReference>
<accession>A0A1H6DZE3</accession>
<evidence type="ECO:0000259" key="1">
    <source>
        <dbReference type="Pfam" id="PF11716"/>
    </source>
</evidence>
<reference evidence="2 3" key="1">
    <citation type="submission" date="2016-10" db="EMBL/GenBank/DDBJ databases">
        <authorList>
            <person name="de Groot N.N."/>
        </authorList>
    </citation>
    <scope>NUCLEOTIDE SEQUENCE [LARGE SCALE GENOMIC DNA]</scope>
    <source>
        <strain evidence="2 3">CGMCC 4.7037</strain>
    </source>
</reference>
<dbReference type="Gene3D" id="1.20.120.450">
    <property type="entry name" value="dinb family like domain"/>
    <property type="match status" value="1"/>
</dbReference>
<evidence type="ECO:0000313" key="3">
    <source>
        <dbReference type="Proteomes" id="UP000236732"/>
    </source>
</evidence>
<name>A0A1H6DZE3_9ACTN</name>
<dbReference type="InterPro" id="IPR017517">
    <property type="entry name" value="Maleyloyr_isom"/>
</dbReference>
<organism evidence="2 3">
    <name type="scientific">Nonomuraea solani</name>
    <dbReference type="NCBI Taxonomy" id="1144553"/>
    <lineage>
        <taxon>Bacteria</taxon>
        <taxon>Bacillati</taxon>
        <taxon>Actinomycetota</taxon>
        <taxon>Actinomycetes</taxon>
        <taxon>Streptosporangiales</taxon>
        <taxon>Streptosporangiaceae</taxon>
        <taxon>Nonomuraea</taxon>
    </lineage>
</organism>
<evidence type="ECO:0000313" key="2">
    <source>
        <dbReference type="EMBL" id="SEG90561.1"/>
    </source>
</evidence>
<dbReference type="SUPFAM" id="SSF109854">
    <property type="entry name" value="DinB/YfiT-like putative metalloenzymes"/>
    <property type="match status" value="1"/>
</dbReference>
<dbReference type="InterPro" id="IPR034660">
    <property type="entry name" value="DinB/YfiT-like"/>
</dbReference>
<gene>
    <name evidence="2" type="ORF">SAMN05444920_10755</name>
</gene>
<dbReference type="EMBL" id="FNVT01000007">
    <property type="protein sequence ID" value="SEG90561.1"/>
    <property type="molecule type" value="Genomic_DNA"/>
</dbReference>
<dbReference type="InterPro" id="IPR024344">
    <property type="entry name" value="MDMPI_metal-binding"/>
</dbReference>
<dbReference type="OrthoDB" id="154293at2"/>
<keyword evidence="3" id="KW-1185">Reference proteome</keyword>
<proteinExistence type="predicted"/>
<dbReference type="AlphaFoldDB" id="A0A1H6DZE3"/>
<dbReference type="NCBIfam" id="TIGR03083">
    <property type="entry name" value="maleylpyruvate isomerase family mycothiol-dependent enzyme"/>
    <property type="match status" value="1"/>
</dbReference>
<sequence>MNEWDATSYAGKDTILRVVRDEAERLFALAEPEEAWEAPTACTGWTTRDVVAHIVDTTEGYFAAFEAARGGGELGTAYGLPGMGARVNDQAMALRGVPQKELLDRLKTDFERMQAILRDLGEDEWSGLTVPHFYMGPLPAYFYAAGQLMDYAVHSWDVRQGTGRAHGLPGESADLLVPFMFVLWQSTIKQGADLTPFDVGIRVGGVNGGDFRVSVGAEGMTYRQANLDGLPAVIEFDAGSMVLTTFGRSNSGTVRGDLAIADRYLNLFFRI</sequence>
<feature type="domain" description="Mycothiol-dependent maleylpyruvate isomerase metal-binding" evidence="1">
    <location>
        <begin position="20"/>
        <end position="159"/>
    </location>
</feature>
<protein>
    <submittedName>
        <fullName evidence="2">TIGR03083 family protein</fullName>
    </submittedName>
</protein>
<dbReference type="Pfam" id="PF11716">
    <property type="entry name" value="MDMPI_N"/>
    <property type="match status" value="1"/>
</dbReference>